<dbReference type="PANTHER" id="PTHR48052:SF81">
    <property type="entry name" value="LEUCINE-RICH REPEAT-CONTAINING N-TERMINAL PLANT-TYPE DOMAIN-CONTAINING PROTEIN"/>
    <property type="match status" value="1"/>
</dbReference>
<dbReference type="FunFam" id="3.80.10.10:FF:000041">
    <property type="entry name" value="LRR receptor-like serine/threonine-protein kinase ERECTA"/>
    <property type="match status" value="1"/>
</dbReference>
<dbReference type="GO" id="GO:0005886">
    <property type="term" value="C:plasma membrane"/>
    <property type="evidence" value="ECO:0007669"/>
    <property type="project" value="UniProtKB-SubCell"/>
</dbReference>
<dbReference type="Gene3D" id="3.80.10.10">
    <property type="entry name" value="Ribonuclease Inhibitor"/>
    <property type="match status" value="2"/>
</dbReference>
<keyword evidence="5" id="KW-0732">Signal</keyword>
<keyword evidence="10" id="KW-0325">Glycoprotein</keyword>
<evidence type="ECO:0000313" key="15">
    <source>
        <dbReference type="Proteomes" id="UP001153069"/>
    </source>
</evidence>
<dbReference type="Proteomes" id="UP001153069">
    <property type="component" value="Unassembled WGS sequence"/>
</dbReference>
<dbReference type="SUPFAM" id="SSF52058">
    <property type="entry name" value="L domain-like"/>
    <property type="match status" value="2"/>
</dbReference>
<dbReference type="InterPro" id="IPR032675">
    <property type="entry name" value="LRR_dom_sf"/>
</dbReference>
<evidence type="ECO:0000256" key="13">
    <source>
        <dbReference type="SAM" id="Phobius"/>
    </source>
</evidence>
<feature type="compositionally biased region" description="Polar residues" evidence="12">
    <location>
        <begin position="19"/>
        <end position="28"/>
    </location>
</feature>
<evidence type="ECO:0000256" key="8">
    <source>
        <dbReference type="ARBA" id="ARBA00023136"/>
    </source>
</evidence>
<keyword evidence="6" id="KW-0677">Repeat</keyword>
<evidence type="ECO:0000256" key="9">
    <source>
        <dbReference type="ARBA" id="ARBA00023170"/>
    </source>
</evidence>
<keyword evidence="14" id="KW-0808">Transferase</keyword>
<evidence type="ECO:0000256" key="11">
    <source>
        <dbReference type="ARBA" id="ARBA00037847"/>
    </source>
</evidence>
<evidence type="ECO:0000256" key="4">
    <source>
        <dbReference type="ARBA" id="ARBA00022692"/>
    </source>
</evidence>
<evidence type="ECO:0000256" key="5">
    <source>
        <dbReference type="ARBA" id="ARBA00022729"/>
    </source>
</evidence>
<keyword evidence="4 13" id="KW-0812">Transmembrane</keyword>
<feature type="transmembrane region" description="Helical" evidence="13">
    <location>
        <begin position="141"/>
        <end position="163"/>
    </location>
</feature>
<evidence type="ECO:0000256" key="2">
    <source>
        <dbReference type="ARBA" id="ARBA00022475"/>
    </source>
</evidence>
<reference evidence="14" key="1">
    <citation type="submission" date="2020-06" db="EMBL/GenBank/DDBJ databases">
        <authorList>
            <consortium name="Plant Systems Biology data submission"/>
        </authorList>
    </citation>
    <scope>NUCLEOTIDE SEQUENCE</scope>
    <source>
        <strain evidence="14">D6</strain>
    </source>
</reference>
<dbReference type="Pfam" id="PF00560">
    <property type="entry name" value="LRR_1"/>
    <property type="match status" value="8"/>
</dbReference>
<comment type="subcellular location">
    <subcellularLocation>
        <location evidence="1">Cell membrane</location>
    </subcellularLocation>
    <subcellularLocation>
        <location evidence="11">Endomembrane system</location>
        <topology evidence="11">Single-pass membrane protein</topology>
    </subcellularLocation>
</comment>
<dbReference type="AlphaFoldDB" id="A0A9N8E0R2"/>
<evidence type="ECO:0000256" key="6">
    <source>
        <dbReference type="ARBA" id="ARBA00022737"/>
    </source>
</evidence>
<evidence type="ECO:0000256" key="10">
    <source>
        <dbReference type="ARBA" id="ARBA00023180"/>
    </source>
</evidence>
<dbReference type="GO" id="GO:0016301">
    <property type="term" value="F:kinase activity"/>
    <property type="evidence" value="ECO:0007669"/>
    <property type="project" value="UniProtKB-KW"/>
</dbReference>
<keyword evidence="14" id="KW-0418">Kinase</keyword>
<dbReference type="EMBL" id="CAICTM010000534">
    <property type="protein sequence ID" value="CAB9512406.1"/>
    <property type="molecule type" value="Genomic_DNA"/>
</dbReference>
<comment type="caution">
    <text evidence="14">The sequence shown here is derived from an EMBL/GenBank/DDBJ whole genome shotgun (WGS) entry which is preliminary data.</text>
</comment>
<dbReference type="InterPro" id="IPR001611">
    <property type="entry name" value="Leu-rich_rpt"/>
</dbReference>
<keyword evidence="2" id="KW-1003">Cell membrane</keyword>
<evidence type="ECO:0000256" key="1">
    <source>
        <dbReference type="ARBA" id="ARBA00004236"/>
    </source>
</evidence>
<accession>A0A9N8E0R2</accession>
<evidence type="ECO:0000256" key="7">
    <source>
        <dbReference type="ARBA" id="ARBA00022989"/>
    </source>
</evidence>
<sequence>MIRRAITVSVRHKTRESQESTSPTNQDVNVVCTEDTELGDTDSSKSETSQGDNEQYVGAWAIDGPLMAEAGLTRQPMRPPPTDTPESSSTSDDGATMTDTLAVAEPVSDVRPEEMPRAREWNASEAVPPKPSQQRKHLARCLGIGLFAAAVSLTVFVVVHFTLGAGSLEDLPTENIAIPVQSTEERVLSLLPDYTARSIARGDSAQANAFRWLAEDPKVGNYTDWRLVQRFSLATLYYSTGGDTSRGWIRSDNWLSYDHHECDWYATEGETVGTIYEPTWRGMYHQVYDLAGETACSETEVYRHVWLIANDLEGTIPDELFLLTSLNCFSFRNNNLHGTLPSLVGQLTGIEAIDLSNNEISGVLPSELGLCPKVDGIFTTSNELMTGKIPSELGLLTNLKYLVLDRNMHTGELPSELGNLSNLYWLFLSTNMLSGSIPSEIGKLKNASVIHLFDNDLVGAVPSELGNLKGTHQLTIGGNALTGTLPSELGNLEDILIFGIWNTQISSTVPTEVAGIPTLQILMLDNNNLSGAIPSELGGLQTLWVLSLAGNSLSGSIPSDLCKASFLTALQLSNNNLSGTIPPEIRHLKYFLSLLDVSGNALTGGIPSELGRLRLLQEVSLHSNQLSGTIPSTLGLLFKKESSLLDFLKVGGALPDIIDSIVPTGTLNLANNSLHGSLATELGLMSTLKSFSVGGNSLTGSVPSELGLLSSVSMFDIGDNHISGSIPQQLSEAFSSLHLFNISGNDMTGTVPEKFCSLNAGFDCSDSICGCDCPC</sequence>
<keyword evidence="7 13" id="KW-1133">Transmembrane helix</keyword>
<organism evidence="14 15">
    <name type="scientific">Seminavis robusta</name>
    <dbReference type="NCBI Taxonomy" id="568900"/>
    <lineage>
        <taxon>Eukaryota</taxon>
        <taxon>Sar</taxon>
        <taxon>Stramenopiles</taxon>
        <taxon>Ochrophyta</taxon>
        <taxon>Bacillariophyta</taxon>
        <taxon>Bacillariophyceae</taxon>
        <taxon>Bacillariophycidae</taxon>
        <taxon>Naviculales</taxon>
        <taxon>Naviculaceae</taxon>
        <taxon>Seminavis</taxon>
    </lineage>
</organism>
<evidence type="ECO:0000313" key="14">
    <source>
        <dbReference type="EMBL" id="CAB9512406.1"/>
    </source>
</evidence>
<evidence type="ECO:0000256" key="3">
    <source>
        <dbReference type="ARBA" id="ARBA00022614"/>
    </source>
</evidence>
<protein>
    <submittedName>
        <fullName evidence="14">LRR receptor-like serine threonine-protein kinase</fullName>
    </submittedName>
</protein>
<dbReference type="OrthoDB" id="205182at2759"/>
<dbReference type="PANTHER" id="PTHR48052">
    <property type="entry name" value="UNNAMED PRODUCT"/>
    <property type="match status" value="1"/>
</dbReference>
<keyword evidence="9 14" id="KW-0675">Receptor</keyword>
<keyword evidence="8 13" id="KW-0472">Membrane</keyword>
<feature type="region of interest" description="Disordered" evidence="12">
    <location>
        <begin position="72"/>
        <end position="96"/>
    </location>
</feature>
<feature type="region of interest" description="Disordered" evidence="12">
    <location>
        <begin position="1"/>
        <end position="54"/>
    </location>
</feature>
<keyword evidence="15" id="KW-1185">Reference proteome</keyword>
<dbReference type="GO" id="GO:0012505">
    <property type="term" value="C:endomembrane system"/>
    <property type="evidence" value="ECO:0007669"/>
    <property type="project" value="UniProtKB-SubCell"/>
</dbReference>
<dbReference type="FunFam" id="3.80.10.10:FF:000095">
    <property type="entry name" value="LRR receptor-like serine/threonine-protein kinase GSO1"/>
    <property type="match status" value="1"/>
</dbReference>
<name>A0A9N8E0R2_9STRA</name>
<evidence type="ECO:0000256" key="12">
    <source>
        <dbReference type="SAM" id="MobiDB-lite"/>
    </source>
</evidence>
<proteinExistence type="predicted"/>
<keyword evidence="3" id="KW-0433">Leucine-rich repeat</keyword>
<gene>
    <name evidence="14" type="ORF">SEMRO_535_G161900.1</name>
</gene>
<feature type="compositionally biased region" description="Low complexity" evidence="12">
    <location>
        <begin position="84"/>
        <end position="93"/>
    </location>
</feature>